<accession>A0ABX5HAR2</accession>
<dbReference type="InterPro" id="IPR053721">
    <property type="entry name" value="Fimbrial_Adhesin_Reg"/>
</dbReference>
<keyword evidence="2" id="KW-0804">Transcription</keyword>
<name>A0ABX5HAR2_ESCAL</name>
<proteinExistence type="predicted"/>
<dbReference type="Proteomes" id="UP000240382">
    <property type="component" value="Unassembled WGS sequence"/>
</dbReference>
<evidence type="ECO:0000256" key="2">
    <source>
        <dbReference type="ARBA" id="ARBA00023163"/>
    </source>
</evidence>
<reference evidence="3 4" key="1">
    <citation type="submission" date="2018-03" db="EMBL/GenBank/DDBJ databases">
        <title>Whole Genome Sequencing of Escherichia coli isolates from wildlife.</title>
        <authorList>
            <person name="Whitehouse C.A."/>
            <person name="Lacher D.W."/>
            <person name="Mammel M.K."/>
            <person name="Barnaba T."/>
            <person name="Lorch J.M."/>
        </authorList>
    </citation>
    <scope>NUCLEOTIDE SEQUENCE [LARGE SCALE GENOMIC DNA]</scope>
    <source>
        <strain evidence="3 4">20507-2</strain>
    </source>
</reference>
<evidence type="ECO:0000313" key="3">
    <source>
        <dbReference type="EMBL" id="PSY36865.1"/>
    </source>
</evidence>
<sequence>MLRNIYVPDKVMPEHFEQLMLLSKIRGKKINAALKDFLVNGKTRKEIFCIYGISPGYFSHKLNQLRHCSRMIMDLLPYYVCDDADNIQNEKIH</sequence>
<evidence type="ECO:0000256" key="1">
    <source>
        <dbReference type="ARBA" id="ARBA00023015"/>
    </source>
</evidence>
<protein>
    <submittedName>
        <fullName evidence="3">Transcriptional regulator</fullName>
    </submittedName>
</protein>
<keyword evidence="4" id="KW-1185">Reference proteome</keyword>
<comment type="caution">
    <text evidence="3">The sequence shown here is derived from an EMBL/GenBank/DDBJ whole genome shotgun (WGS) entry which is preliminary data.</text>
</comment>
<dbReference type="RefSeq" id="WP_107193217.1">
    <property type="nucleotide sequence ID" value="NZ_PYQT01000056.1"/>
</dbReference>
<gene>
    <name evidence="3" type="ORF">C7B09_24460</name>
</gene>
<dbReference type="Gene3D" id="1.10.10.2690">
    <property type="match status" value="1"/>
</dbReference>
<evidence type="ECO:0000313" key="4">
    <source>
        <dbReference type="Proteomes" id="UP000240382"/>
    </source>
</evidence>
<dbReference type="EMBL" id="PYQT01000056">
    <property type="protein sequence ID" value="PSY36865.1"/>
    <property type="molecule type" value="Genomic_DNA"/>
</dbReference>
<dbReference type="PRINTS" id="PR01554">
    <property type="entry name" value="FIMREGULATRY"/>
</dbReference>
<dbReference type="Pfam" id="PF03333">
    <property type="entry name" value="PapB"/>
    <property type="match status" value="1"/>
</dbReference>
<organism evidence="3 4">
    <name type="scientific">Escherichia albertii</name>
    <dbReference type="NCBI Taxonomy" id="208962"/>
    <lineage>
        <taxon>Bacteria</taxon>
        <taxon>Pseudomonadati</taxon>
        <taxon>Pseudomonadota</taxon>
        <taxon>Gammaproteobacteria</taxon>
        <taxon>Enterobacterales</taxon>
        <taxon>Enterobacteriaceae</taxon>
        <taxon>Escherichia</taxon>
    </lineage>
</organism>
<keyword evidence="1" id="KW-0805">Transcription regulation</keyword>
<dbReference type="InterPro" id="IPR004356">
    <property type="entry name" value="Adhesin_operon_reg_prot"/>
</dbReference>